<dbReference type="PANTHER" id="PTHR33734:SF22">
    <property type="entry name" value="MEMBRANE-BOUND LYTIC MUREIN TRANSGLYCOSYLASE D"/>
    <property type="match status" value="1"/>
</dbReference>
<evidence type="ECO:0000259" key="2">
    <source>
        <dbReference type="PROSITE" id="PS51782"/>
    </source>
</evidence>
<dbReference type="InterPro" id="IPR000189">
    <property type="entry name" value="Transglyc_AS"/>
</dbReference>
<dbReference type="CDD" id="cd00118">
    <property type="entry name" value="LysM"/>
    <property type="match status" value="2"/>
</dbReference>
<feature type="domain" description="LysM" evidence="2">
    <location>
        <begin position="393"/>
        <end position="437"/>
    </location>
</feature>
<evidence type="ECO:0000256" key="1">
    <source>
        <dbReference type="ARBA" id="ARBA00007734"/>
    </source>
</evidence>
<dbReference type="SUPFAM" id="SSF54106">
    <property type="entry name" value="LysM domain"/>
    <property type="match status" value="2"/>
</dbReference>
<reference evidence="3 4" key="1">
    <citation type="submission" date="2019-06" db="EMBL/GenBank/DDBJ databases">
        <title>Metagenome assembled Genome of Spiribacter salinus SL48-SHIP from the microbial mat of Salt Lake 48 (Novosibirsk region, Russia).</title>
        <authorList>
            <person name="Shipova A."/>
            <person name="Rozanov A.S."/>
            <person name="Bryanskaya A.V."/>
            <person name="Peltek S.E."/>
        </authorList>
    </citation>
    <scope>NUCLEOTIDE SEQUENCE [LARGE SCALE GENOMIC DNA]</scope>
    <source>
        <strain evidence="3">SL48-SHIP-2</strain>
    </source>
</reference>
<protein>
    <submittedName>
        <fullName evidence="3">LysM peptidoglycan-binding domain-containing protein</fullName>
    </submittedName>
</protein>
<evidence type="ECO:0000313" key="4">
    <source>
        <dbReference type="Proteomes" id="UP000315400"/>
    </source>
</evidence>
<dbReference type="EMBL" id="VIFK01000006">
    <property type="protein sequence ID" value="TQF00696.1"/>
    <property type="molecule type" value="Genomic_DNA"/>
</dbReference>
<comment type="caution">
    <text evidence="3">The sequence shown here is derived from an EMBL/GenBank/DDBJ whole genome shotgun (WGS) entry which is preliminary data.</text>
</comment>
<dbReference type="Pfam" id="PF01476">
    <property type="entry name" value="LysM"/>
    <property type="match status" value="2"/>
</dbReference>
<dbReference type="GO" id="GO:0008933">
    <property type="term" value="F:peptidoglycan lytic transglycosylase activity"/>
    <property type="evidence" value="ECO:0007669"/>
    <property type="project" value="InterPro"/>
</dbReference>
<dbReference type="InterPro" id="IPR018392">
    <property type="entry name" value="LysM"/>
</dbReference>
<comment type="similarity">
    <text evidence="1">Belongs to the transglycosylase Slt family.</text>
</comment>
<dbReference type="PROSITE" id="PS00922">
    <property type="entry name" value="TRANSGLYCOSYLASE"/>
    <property type="match status" value="1"/>
</dbReference>
<dbReference type="STRING" id="1260251.SPISAL_06235"/>
<dbReference type="Proteomes" id="UP000315400">
    <property type="component" value="Unassembled WGS sequence"/>
</dbReference>
<sequence length="509" mass="55764">MITLHRHLLLAFALAWLMLAGSIVPALARDALPRPAELEPAIDFWTRIYTEIPVDRGLIHDSSDPMTVYGEVPIAEPGEWRIRRQQVRAALDAYRQAFTSLAEQSMRAESALQARLLARLPENADGDTARATAERLRFQGGLRERFRQGLERSGRWRAHIEGILADAGLPPELVALPHVESSFNPVARSHAGAAGLWQFTVGTGREYMTVNRVVDERLDPWRSTEAAAALLTQNYERLQNWPIAVTAYNHGRNGMLRAIKAVGDRDYVRIRSGYTGSRFGFASRNFYPSLLAAADVDADAERYFADIERDAPVRPIRVELPHFTPMKTLLAGLDVDLEALEALNPSLGPAVWDERKFIPKGFPLALPAGDEDWAGAVAALPGSGLYQGQRPDRQHAIAQGETLSEIANRYGVGVETLMASNGIANANQIRAGQQLRLPSAGAMPTPVGGRHYEVRPGDTLGAIAQRHGMATDDLKALNALDNPDRLQVGQELRIDGAPRVAAVDTGEDL</sequence>
<dbReference type="SUPFAM" id="SSF53955">
    <property type="entry name" value="Lysozyme-like"/>
    <property type="match status" value="1"/>
</dbReference>
<proteinExistence type="inferred from homology"/>
<accession>A0A540VVA4</accession>
<dbReference type="AlphaFoldDB" id="A0A540VVA4"/>
<dbReference type="Gene3D" id="3.10.350.10">
    <property type="entry name" value="LysM domain"/>
    <property type="match status" value="2"/>
</dbReference>
<dbReference type="Pfam" id="PF01464">
    <property type="entry name" value="SLT"/>
    <property type="match status" value="1"/>
</dbReference>
<dbReference type="CDD" id="cd16894">
    <property type="entry name" value="MltD-like"/>
    <property type="match status" value="1"/>
</dbReference>
<evidence type="ECO:0000313" key="3">
    <source>
        <dbReference type="EMBL" id="TQF00696.1"/>
    </source>
</evidence>
<dbReference type="GO" id="GO:0016020">
    <property type="term" value="C:membrane"/>
    <property type="evidence" value="ECO:0007669"/>
    <property type="project" value="InterPro"/>
</dbReference>
<dbReference type="PROSITE" id="PS51782">
    <property type="entry name" value="LYSM"/>
    <property type="match status" value="2"/>
</dbReference>
<name>A0A540VVA4_9GAMM</name>
<dbReference type="GO" id="GO:0000270">
    <property type="term" value="P:peptidoglycan metabolic process"/>
    <property type="evidence" value="ECO:0007669"/>
    <property type="project" value="InterPro"/>
</dbReference>
<dbReference type="InterPro" id="IPR008258">
    <property type="entry name" value="Transglycosylase_SLT_dom_1"/>
</dbReference>
<feature type="domain" description="LysM" evidence="2">
    <location>
        <begin position="450"/>
        <end position="494"/>
    </location>
</feature>
<dbReference type="InterPro" id="IPR036779">
    <property type="entry name" value="LysM_dom_sf"/>
</dbReference>
<gene>
    <name evidence="3" type="ORF">FKY71_01905</name>
</gene>
<dbReference type="SMART" id="SM00257">
    <property type="entry name" value="LysM"/>
    <property type="match status" value="2"/>
</dbReference>
<dbReference type="Gene3D" id="1.10.530.10">
    <property type="match status" value="1"/>
</dbReference>
<organism evidence="3 4">
    <name type="scientific">Spiribacter salinus</name>
    <dbReference type="NCBI Taxonomy" id="1335746"/>
    <lineage>
        <taxon>Bacteria</taxon>
        <taxon>Pseudomonadati</taxon>
        <taxon>Pseudomonadota</taxon>
        <taxon>Gammaproteobacteria</taxon>
        <taxon>Chromatiales</taxon>
        <taxon>Ectothiorhodospiraceae</taxon>
        <taxon>Spiribacter</taxon>
    </lineage>
</organism>
<dbReference type="PANTHER" id="PTHR33734">
    <property type="entry name" value="LYSM DOMAIN-CONTAINING GPI-ANCHORED PROTEIN 2"/>
    <property type="match status" value="1"/>
</dbReference>
<dbReference type="InterPro" id="IPR023346">
    <property type="entry name" value="Lysozyme-like_dom_sf"/>
</dbReference>